<evidence type="ECO:0000313" key="1">
    <source>
        <dbReference type="EMBL" id="GAY76816.1"/>
    </source>
</evidence>
<accession>A0A4Y3T429</accession>
<evidence type="ECO:0000313" key="2">
    <source>
        <dbReference type="Proteomes" id="UP000319716"/>
    </source>
</evidence>
<reference evidence="1 2" key="1">
    <citation type="submission" date="2017-11" db="EMBL/GenBank/DDBJ databases">
        <title>Draft Genome Sequence of Sporolactobacillus inulinus NBRC 111894 Isolated from Koso, a Japanese Sugar-Vegetable Fermented Beverage.</title>
        <authorList>
            <person name="Chiou T.Y."/>
            <person name="Oshima K."/>
            <person name="Suda W."/>
            <person name="Hattori M."/>
            <person name="Takahashi T."/>
        </authorList>
    </citation>
    <scope>NUCLEOTIDE SEQUENCE [LARGE SCALE GENOMIC DNA]</scope>
    <source>
        <strain evidence="1 2">NBRC111894</strain>
    </source>
</reference>
<protein>
    <submittedName>
        <fullName evidence="1">Uncharacterized protein</fullName>
    </submittedName>
</protein>
<dbReference type="Proteomes" id="UP000319716">
    <property type="component" value="Unassembled WGS sequence"/>
</dbReference>
<sequence length="51" mass="6099">MFNPHHPANWIPSKVVFAQNRYQQDRWIVIFSTDCTMTEYKLSESKEETGH</sequence>
<dbReference type="AlphaFoldDB" id="A0A4Y3T429"/>
<dbReference type="EMBL" id="BEXB01000017">
    <property type="protein sequence ID" value="GAY76816.1"/>
    <property type="molecule type" value="Genomic_DNA"/>
</dbReference>
<gene>
    <name evidence="1" type="ORF">NBRC111894_2370</name>
</gene>
<organism evidence="1 2">
    <name type="scientific">Sporolactobacillus inulinus</name>
    <dbReference type="NCBI Taxonomy" id="2078"/>
    <lineage>
        <taxon>Bacteria</taxon>
        <taxon>Bacillati</taxon>
        <taxon>Bacillota</taxon>
        <taxon>Bacilli</taxon>
        <taxon>Bacillales</taxon>
        <taxon>Sporolactobacillaceae</taxon>
        <taxon>Sporolactobacillus</taxon>
    </lineage>
</organism>
<proteinExistence type="predicted"/>
<comment type="caution">
    <text evidence="1">The sequence shown here is derived from an EMBL/GenBank/DDBJ whole genome shotgun (WGS) entry which is preliminary data.</text>
</comment>
<name>A0A4Y3T429_9BACL</name>